<dbReference type="EMBL" id="CP093347">
    <property type="protein sequence ID" value="WOH01086.1"/>
    <property type="molecule type" value="Genomic_DNA"/>
</dbReference>
<dbReference type="OrthoDB" id="608866at2759"/>
<protein>
    <submittedName>
        <fullName evidence="4">Uncharacterized protein</fullName>
    </submittedName>
</protein>
<dbReference type="InterPro" id="IPR017930">
    <property type="entry name" value="Myb_dom"/>
</dbReference>
<dbReference type="CDD" id="cd11660">
    <property type="entry name" value="SANT_TRF"/>
    <property type="match status" value="1"/>
</dbReference>
<dbReference type="OMA" id="LKEQWAV"/>
<reference evidence="4" key="1">
    <citation type="journal article" date="2016" name="Nat. Genet.">
        <title>A high-quality carrot genome assembly provides new insights into carotenoid accumulation and asterid genome evolution.</title>
        <authorList>
            <person name="Iorizzo M."/>
            <person name="Ellison S."/>
            <person name="Senalik D."/>
            <person name="Zeng P."/>
            <person name="Satapoomin P."/>
            <person name="Huang J."/>
            <person name="Bowman M."/>
            <person name="Iovene M."/>
            <person name="Sanseverino W."/>
            <person name="Cavagnaro P."/>
            <person name="Yildiz M."/>
            <person name="Macko-Podgorni A."/>
            <person name="Moranska E."/>
            <person name="Grzebelus E."/>
            <person name="Grzebelus D."/>
            <person name="Ashrafi H."/>
            <person name="Zheng Z."/>
            <person name="Cheng S."/>
            <person name="Spooner D."/>
            <person name="Van Deynze A."/>
            <person name="Simon P."/>
        </authorList>
    </citation>
    <scope>NUCLEOTIDE SEQUENCE</scope>
    <source>
        <tissue evidence="4">Leaf</tissue>
    </source>
</reference>
<name>A0A164YJP6_DAUCS</name>
<dbReference type="Proteomes" id="UP000077755">
    <property type="component" value="Chromosome 5"/>
</dbReference>
<reference evidence="4" key="2">
    <citation type="submission" date="2022-03" db="EMBL/GenBank/DDBJ databases">
        <title>Draft title - Genomic analysis of global carrot germplasm unveils the trajectory of domestication and the origin of high carotenoid orange carrot.</title>
        <authorList>
            <person name="Iorizzo M."/>
            <person name="Ellison S."/>
            <person name="Senalik D."/>
            <person name="Macko-Podgorni A."/>
            <person name="Grzebelus D."/>
            <person name="Bostan H."/>
            <person name="Rolling W."/>
            <person name="Curaba J."/>
            <person name="Simon P."/>
        </authorList>
    </citation>
    <scope>NUCLEOTIDE SEQUENCE</scope>
    <source>
        <tissue evidence="4">Leaf</tissue>
    </source>
</reference>
<evidence type="ECO:0000256" key="1">
    <source>
        <dbReference type="ARBA" id="ARBA00004123"/>
    </source>
</evidence>
<evidence type="ECO:0000313" key="4">
    <source>
        <dbReference type="EMBL" id="WOH01086.1"/>
    </source>
</evidence>
<feature type="compositionally biased region" description="Basic residues" evidence="3">
    <location>
        <begin position="216"/>
        <end position="225"/>
    </location>
</feature>
<dbReference type="PROSITE" id="PS51294">
    <property type="entry name" value="HTH_MYB"/>
    <property type="match status" value="1"/>
</dbReference>
<proteinExistence type="predicted"/>
<dbReference type="AlphaFoldDB" id="A0A164YJP6"/>
<evidence type="ECO:0000256" key="2">
    <source>
        <dbReference type="ARBA" id="ARBA00023242"/>
    </source>
</evidence>
<dbReference type="SMART" id="SM00717">
    <property type="entry name" value="SANT"/>
    <property type="match status" value="1"/>
</dbReference>
<feature type="region of interest" description="Disordered" evidence="3">
    <location>
        <begin position="216"/>
        <end position="251"/>
    </location>
</feature>
<dbReference type="SUPFAM" id="SSF46689">
    <property type="entry name" value="Homeodomain-like"/>
    <property type="match status" value="1"/>
</dbReference>
<dbReference type="PROSITE" id="PS50090">
    <property type="entry name" value="MYB_LIKE"/>
    <property type="match status" value="1"/>
</dbReference>
<evidence type="ECO:0000313" key="5">
    <source>
        <dbReference type="Proteomes" id="UP000077755"/>
    </source>
</evidence>
<accession>A0A164YJP6</accession>
<dbReference type="Gramene" id="KZM94615">
    <property type="protein sequence ID" value="KZM94615"/>
    <property type="gene ID" value="DCAR_017858"/>
</dbReference>
<comment type="subcellular location">
    <subcellularLocation>
        <location evidence="1">Nucleus</location>
    </subcellularLocation>
</comment>
<dbReference type="PANTHER" id="PTHR46993">
    <property type="entry name" value="MYB TRANSCRIPTION FACTOR"/>
    <property type="match status" value="1"/>
</dbReference>
<feature type="compositionally biased region" description="Basic and acidic residues" evidence="3">
    <location>
        <begin position="347"/>
        <end position="372"/>
    </location>
</feature>
<dbReference type="Gene3D" id="1.10.246.220">
    <property type="match status" value="1"/>
</dbReference>
<keyword evidence="2" id="KW-0539">Nucleus</keyword>
<dbReference type="GO" id="GO:0005634">
    <property type="term" value="C:nucleus"/>
    <property type="evidence" value="ECO:0007669"/>
    <property type="project" value="UniProtKB-SubCell"/>
</dbReference>
<dbReference type="InterPro" id="IPR009057">
    <property type="entry name" value="Homeodomain-like_sf"/>
</dbReference>
<dbReference type="PANTHER" id="PTHR46993:SF6">
    <property type="entry name" value="MYB TRANSCRIPTION FACTOR"/>
    <property type="match status" value="1"/>
</dbReference>
<dbReference type="Pfam" id="PF00249">
    <property type="entry name" value="Myb_DNA-binding"/>
    <property type="match status" value="1"/>
</dbReference>
<dbReference type="KEGG" id="dcr:108219813"/>
<sequence>MDTDVSRWLLDFLVRQPISDSNLTSLLSSLPLSDTDSNLKKLLLLRKLDSQISTPTQHLLLLLEQIEELDHRENVTTVESMKRAYCAVAVHCTFETECFEQAVKSIWSVRVGGMVRFGNVGLLCDELIRWKGDFETALSDSDVKKGLEEKWKAGVAVGDVLRGFVREAKEMMPPAFLELVAQAAVQDDGALRQLLGMEDTRQDIQMETVHRRSKVRAAKQYKRSTPRTSSGVKIVDNDDLAESDASPHKDYGCLSTPEVAELQENLRSSTLELQEMVKDPLPEAIAEAKNVASKLDCVDRRSDVIPAENSNLENKGSTHQTNATKASLMEQNKTAVTYEWDELSDGSADRESRPHFSSHKKEPVTLEKHENPKPIRRKRKVWSNLEEDTLRAGVQKYGIGNWKLILNMYKDIFDERTEVDLKDKWRNMTS</sequence>
<keyword evidence="5" id="KW-1185">Reference proteome</keyword>
<feature type="region of interest" description="Disordered" evidence="3">
    <location>
        <begin position="343"/>
        <end position="372"/>
    </location>
</feature>
<organism evidence="4 5">
    <name type="scientific">Daucus carota subsp. sativus</name>
    <name type="common">Carrot</name>
    <dbReference type="NCBI Taxonomy" id="79200"/>
    <lineage>
        <taxon>Eukaryota</taxon>
        <taxon>Viridiplantae</taxon>
        <taxon>Streptophyta</taxon>
        <taxon>Embryophyta</taxon>
        <taxon>Tracheophyta</taxon>
        <taxon>Spermatophyta</taxon>
        <taxon>Magnoliopsida</taxon>
        <taxon>eudicotyledons</taxon>
        <taxon>Gunneridae</taxon>
        <taxon>Pentapetalae</taxon>
        <taxon>asterids</taxon>
        <taxon>campanulids</taxon>
        <taxon>Apiales</taxon>
        <taxon>Apiaceae</taxon>
        <taxon>Apioideae</taxon>
        <taxon>Scandiceae</taxon>
        <taxon>Daucinae</taxon>
        <taxon>Daucus</taxon>
        <taxon>Daucus sect. Daucus</taxon>
    </lineage>
</organism>
<gene>
    <name evidence="4" type="ORF">DCAR_0520465</name>
</gene>
<evidence type="ECO:0000256" key="3">
    <source>
        <dbReference type="SAM" id="MobiDB-lite"/>
    </source>
</evidence>
<dbReference type="InterPro" id="IPR001005">
    <property type="entry name" value="SANT/Myb"/>
</dbReference>